<feature type="domain" description="NAD-glutamate dehydrogenase ACT3" evidence="7">
    <location>
        <begin position="551"/>
        <end position="629"/>
    </location>
</feature>
<dbReference type="SUPFAM" id="SSF53223">
    <property type="entry name" value="Aminoacid dehydrogenase-like, N-terminal domain"/>
    <property type="match status" value="1"/>
</dbReference>
<evidence type="ECO:0000313" key="8">
    <source>
        <dbReference type="EMBL" id="SMQ65698.1"/>
    </source>
</evidence>
<evidence type="ECO:0000256" key="1">
    <source>
        <dbReference type="ARBA" id="ARBA00023002"/>
    </source>
</evidence>
<dbReference type="Pfam" id="PF21078">
    <property type="entry name" value="GDH_HM3"/>
    <property type="match status" value="1"/>
</dbReference>
<keyword evidence="2" id="KW-0175">Coiled coil</keyword>
<dbReference type="GO" id="GO:0006538">
    <property type="term" value="P:L-glutamate catabolic process"/>
    <property type="evidence" value="ECO:0007669"/>
    <property type="project" value="InterPro"/>
</dbReference>
<dbReference type="GO" id="GO:0004352">
    <property type="term" value="F:glutamate dehydrogenase (NAD+) activity"/>
    <property type="evidence" value="ECO:0007669"/>
    <property type="project" value="InterPro"/>
</dbReference>
<evidence type="ECO:0000256" key="2">
    <source>
        <dbReference type="SAM" id="Coils"/>
    </source>
</evidence>
<dbReference type="Pfam" id="PF21077">
    <property type="entry name" value="GDH_ACT3"/>
    <property type="match status" value="1"/>
</dbReference>
<feature type="domain" description="NAD-specific glutamate dehydrogenase C-terminal" evidence="4">
    <location>
        <begin position="1264"/>
        <end position="1602"/>
    </location>
</feature>
<feature type="coiled-coil region" evidence="2">
    <location>
        <begin position="163"/>
        <end position="190"/>
    </location>
</feature>
<dbReference type="InterPro" id="IPR049058">
    <property type="entry name" value="NAD_Glu_DH_HM2"/>
</dbReference>
<dbReference type="GO" id="GO:0004069">
    <property type="term" value="F:L-aspartate:2-oxoglutarate aminotransferase activity"/>
    <property type="evidence" value="ECO:0007669"/>
    <property type="project" value="InterPro"/>
</dbReference>
<dbReference type="InterPro" id="IPR048381">
    <property type="entry name" value="GDH_C"/>
</dbReference>
<dbReference type="InterPro" id="IPR007780">
    <property type="entry name" value="NAD_Glu_DH_bac"/>
</dbReference>
<dbReference type="Pfam" id="PF05088">
    <property type="entry name" value="Bac_GDH_CD"/>
    <property type="match status" value="1"/>
</dbReference>
<proteinExistence type="predicted"/>
<evidence type="ECO:0000259" key="3">
    <source>
        <dbReference type="Pfam" id="PF05088"/>
    </source>
</evidence>
<dbReference type="RefSeq" id="WP_086434422.1">
    <property type="nucleotide sequence ID" value="NZ_FXWH01000001.1"/>
</dbReference>
<protein>
    <submittedName>
        <fullName evidence="8">Glutamate dehydrogenase</fullName>
    </submittedName>
</protein>
<dbReference type="Pfam" id="PF21076">
    <property type="entry name" value="GDH_ACT2"/>
    <property type="match status" value="1"/>
</dbReference>
<dbReference type="PANTHER" id="PTHR43403:SF1">
    <property type="entry name" value="NAD-SPECIFIC GLUTAMATE DEHYDROGENASE"/>
    <property type="match status" value="1"/>
</dbReference>
<dbReference type="InterPro" id="IPR036291">
    <property type="entry name" value="NAD(P)-bd_dom_sf"/>
</dbReference>
<dbReference type="Pfam" id="PF21074">
    <property type="entry name" value="GDH_C"/>
    <property type="match status" value="1"/>
</dbReference>
<dbReference type="OrthoDB" id="9758052at2"/>
<reference evidence="9" key="1">
    <citation type="submission" date="2017-04" db="EMBL/GenBank/DDBJ databases">
        <authorList>
            <person name="Varghese N."/>
            <person name="Submissions S."/>
        </authorList>
    </citation>
    <scope>NUCLEOTIDE SEQUENCE [LARGE SCALE GENOMIC DNA]</scope>
</reference>
<gene>
    <name evidence="8" type="ORF">SAMN06297229_1334</name>
</gene>
<dbReference type="Proteomes" id="UP000194450">
    <property type="component" value="Unassembled WGS sequence"/>
</dbReference>
<keyword evidence="9" id="KW-1185">Reference proteome</keyword>
<organism evidence="8 9">
    <name type="scientific">Pseudidiomarina planktonica</name>
    <dbReference type="NCBI Taxonomy" id="1323738"/>
    <lineage>
        <taxon>Bacteria</taxon>
        <taxon>Pseudomonadati</taxon>
        <taxon>Pseudomonadota</taxon>
        <taxon>Gammaproteobacteria</taxon>
        <taxon>Alteromonadales</taxon>
        <taxon>Idiomarinaceae</taxon>
        <taxon>Pseudidiomarina</taxon>
    </lineage>
</organism>
<feature type="domain" description="NAD-glutamate dehydrogenase ACT2" evidence="6">
    <location>
        <begin position="406"/>
        <end position="495"/>
    </location>
</feature>
<sequence length="1611" mass="182686">MSLGDGNHPVILEKVSDLIKKKASEEEAGLIQDFALRLYQNISADDLRHRNDSDMYGAIMGLWHSFNSYKSGDKALIKVYNPEVPRHGWESPHTIIEIIQFDMPFMVDSVRMALTRLGITSHLLLHLPISHKRKSNQVTELLKPGTKGKDVEVDTVFLVEIDRQTSAAEIKQLKQELASVMEEVTLAVSDWQAMRKQMMVVADELKDINYPGTEQELAEAHRFLTWLAKDNFTLMGYRCYSLEAVEGDYEIKQVTDSSLGLLRNSVSKQSRLISSLPERARDITFNNRLLLLTKTNSKSRVHRPAHSDYIGIKRFDKNGKVIGEHRFIGLYSSSFYNNSARDVPLVGEKLQRVMEQSGFAANSHAAKALLNILETYPRDEIVQADEDDLLEVGLGVLQMQERDMTRAFLRSDIFGRFVSCMVYVPKERYNTILRQKTQGLLARTLETDSEVEFTTYFSESSLARTHYTVRVGEQVQDIDVKELEQNLIESARTWEDNFERILSSTHGEGKSNALNSKYANAFPRAYKEEVLPSVAIADIAQLEALNDDHKLGMLFYRSREEKEDSKYIKLKLFHKDQPIHLSDVLPMLENFGLRIIGESPYQIKAADGSVAWILDFHMLHTAGKLDLEKARDIFQDAFARVWQGHYEDDGFNRLVLSAGMTGRQVTILRMFAKYMRQIGTTFSQSYIESTFSKYPLISKLVVKLFYTKFEPGVKSVEKKLGALETRINAELEQVANLDDDRIIRRYVELINASLRTNFFQTDANGQDKPYISVKILPELVPEIPLPLPKFEIFVYSPRVEGVHLRGGKVARGGLRWSDRREDFRTEVLGLVKAQQVKNTVIVPVGAKGGFYCKNLPEEREAFFEEGKECYRTFIRALLDITDNIVNNEVVHPENVVRHDEDDTYLVVAADKGTATFSDIANAISNEYNFWLGDAFASGGSVGYDHKKMAITARGAWESVKRHFREMGIDCQTTDFTAVGVGDMAGDVFGNGMLLSKHIRLQAAFNHMHIFIDPNPDAASSFKERERLFALPRSSWEDYNQELISAGGGIFKRSAKSIELTPEMKKMLGTTKKSMNPAELIKACLCMPVDLLWNGGIGTYVKSVHETDSDVGDRANDALRINGKELKAKVVGEGGNLGFTQLGRIEYARSGGRINTDAIDNVGGVDCSDNEVNIKILLNGAVNAGDLTRKQRDKLLYEMTDDVAEIVLKDCRRQSQSISVTLMRGPDQIKEMQRFIHHLEREGQLNRALEFLPDDDDLAERQASGKGLTRPEMAVITAYGKMVLKEQLVDEAIVNDPFHGRLLVGAFPELLRNEFSEAMESHPLRSQIIATRLANNMVNDMGPNFVHRKQDATGASVAEVASAYVVARECFNVRGLMDQIEASNNKMPAELQNQMLFQIRRMVRRATRWFLRHRNPSLNGIQEYLDFYKAAFDDLRKNVLNYLVESERKGMQDAIDGYIEKGAPKELAGQVGILSSVFSAMDIAEVSHETGRKLDTVGHLYFKLGARISLHWFLDQINSQPVANHWQALARAAFREELDWQQRALTLVVLRFAEDEKDAEVMLDSWITDNEQFLERWQHMLSDFRTSKSHEFAKFSVALRELMLLSHNCATK</sequence>
<dbReference type="InterPro" id="IPR049064">
    <property type="entry name" value="NAD_Glu_DH_ACT3"/>
</dbReference>
<evidence type="ECO:0000259" key="5">
    <source>
        <dbReference type="Pfam" id="PF21075"/>
    </source>
</evidence>
<dbReference type="PIRSF" id="PIRSF036761">
    <property type="entry name" value="GDH_Mll4104"/>
    <property type="match status" value="1"/>
</dbReference>
<accession>A0A1Y6ESJ1</accession>
<dbReference type="Pfam" id="PF21075">
    <property type="entry name" value="GDH_ACT1"/>
    <property type="match status" value="1"/>
</dbReference>
<dbReference type="Pfam" id="PF21079">
    <property type="entry name" value="GDH_HM2"/>
    <property type="match status" value="1"/>
</dbReference>
<evidence type="ECO:0000259" key="4">
    <source>
        <dbReference type="Pfam" id="PF21074"/>
    </source>
</evidence>
<evidence type="ECO:0000259" key="7">
    <source>
        <dbReference type="Pfam" id="PF21077"/>
    </source>
</evidence>
<dbReference type="InterPro" id="IPR024727">
    <property type="entry name" value="NAD_Glu_DH_N_ACT1"/>
</dbReference>
<dbReference type="InterPro" id="IPR049056">
    <property type="entry name" value="NAD_Glu_DH_HM3"/>
</dbReference>
<dbReference type="EMBL" id="FXWH01000001">
    <property type="protein sequence ID" value="SMQ65698.1"/>
    <property type="molecule type" value="Genomic_DNA"/>
</dbReference>
<keyword evidence="1" id="KW-0560">Oxidoreductase</keyword>
<name>A0A1Y6ESJ1_9GAMM</name>
<dbReference type="InterPro" id="IPR049062">
    <property type="entry name" value="NAD_Glu_DH_ACT2"/>
</dbReference>
<dbReference type="InterPro" id="IPR028971">
    <property type="entry name" value="NAD-GDH_cat"/>
</dbReference>
<evidence type="ECO:0000313" key="9">
    <source>
        <dbReference type="Proteomes" id="UP000194450"/>
    </source>
</evidence>
<dbReference type="SUPFAM" id="SSF51735">
    <property type="entry name" value="NAD(P)-binding Rossmann-fold domains"/>
    <property type="match status" value="1"/>
</dbReference>
<dbReference type="InterPro" id="IPR046346">
    <property type="entry name" value="Aminoacid_DH-like_N_sf"/>
</dbReference>
<dbReference type="PANTHER" id="PTHR43403">
    <property type="entry name" value="NAD-SPECIFIC GLUTAMATE DEHYDROGENASE"/>
    <property type="match status" value="1"/>
</dbReference>
<dbReference type="Pfam" id="PF21073">
    <property type="entry name" value="GDH_HM1"/>
    <property type="match status" value="1"/>
</dbReference>
<feature type="coiled-coil region" evidence="2">
    <location>
        <begin position="713"/>
        <end position="740"/>
    </location>
</feature>
<dbReference type="InterPro" id="IPR049059">
    <property type="entry name" value="NAD_Glu_DH_HM1"/>
</dbReference>
<feature type="domain" description="NAD-glutamate dehydrogenase N-terminal ACT1" evidence="5">
    <location>
        <begin position="34"/>
        <end position="177"/>
    </location>
</feature>
<evidence type="ECO:0000259" key="6">
    <source>
        <dbReference type="Pfam" id="PF21076"/>
    </source>
</evidence>
<feature type="domain" description="NAD-glutamate dehydrogenase catalytic" evidence="3">
    <location>
        <begin position="727"/>
        <end position="1219"/>
    </location>
</feature>